<evidence type="ECO:0000256" key="1">
    <source>
        <dbReference type="SAM" id="Phobius"/>
    </source>
</evidence>
<dbReference type="EMBL" id="KN834007">
    <property type="protein sequence ID" value="KIK13252.1"/>
    <property type="molecule type" value="Genomic_DNA"/>
</dbReference>
<keyword evidence="4" id="KW-1185">Reference proteome</keyword>
<sequence>MTSSTSFRRSGLFYLTEKLLYKLTRCSQFSALIPCSAALVLVEVLITLSLCILLYENGSHSAFPRTKRLLNTLIIYAVNRCFLILLVALAELATLVDHHDIWAMGLDFNIGKLYVNSLLASLNTRQYLRSQISGLKPDLAFNSAHFGNLPKLPGDEETATGGKIHLEVHEVSVIDIAAVPALDKTTGL</sequence>
<protein>
    <recommendedName>
        <fullName evidence="2">DUF6534 domain-containing protein</fullName>
    </recommendedName>
</protein>
<name>A0A0C9YSG8_9AGAM</name>
<keyword evidence="1" id="KW-0812">Transmembrane</keyword>
<dbReference type="OrthoDB" id="2681196at2759"/>
<proteinExistence type="predicted"/>
<feature type="domain" description="DUF6534" evidence="2">
    <location>
        <begin position="40"/>
        <end position="127"/>
    </location>
</feature>
<dbReference type="Pfam" id="PF20152">
    <property type="entry name" value="DUF6534"/>
    <property type="match status" value="1"/>
</dbReference>
<dbReference type="Proteomes" id="UP000054018">
    <property type="component" value="Unassembled WGS sequence"/>
</dbReference>
<reference evidence="4" key="2">
    <citation type="submission" date="2015-01" db="EMBL/GenBank/DDBJ databases">
        <title>Evolutionary Origins and Diversification of the Mycorrhizal Mutualists.</title>
        <authorList>
            <consortium name="DOE Joint Genome Institute"/>
            <consortium name="Mycorrhizal Genomics Consortium"/>
            <person name="Kohler A."/>
            <person name="Kuo A."/>
            <person name="Nagy L.G."/>
            <person name="Floudas D."/>
            <person name="Copeland A."/>
            <person name="Barry K.W."/>
            <person name="Cichocki N."/>
            <person name="Veneault-Fourrey C."/>
            <person name="LaButti K."/>
            <person name="Lindquist E.A."/>
            <person name="Lipzen A."/>
            <person name="Lundell T."/>
            <person name="Morin E."/>
            <person name="Murat C."/>
            <person name="Riley R."/>
            <person name="Ohm R."/>
            <person name="Sun H."/>
            <person name="Tunlid A."/>
            <person name="Henrissat B."/>
            <person name="Grigoriev I.V."/>
            <person name="Hibbett D.S."/>
            <person name="Martin F."/>
        </authorList>
    </citation>
    <scope>NUCLEOTIDE SEQUENCE [LARGE SCALE GENOMIC DNA]</scope>
    <source>
        <strain evidence="4">441</strain>
    </source>
</reference>
<accession>A0A0C9YSG8</accession>
<dbReference type="InterPro" id="IPR045339">
    <property type="entry name" value="DUF6534"/>
</dbReference>
<evidence type="ECO:0000313" key="3">
    <source>
        <dbReference type="EMBL" id="KIK13252.1"/>
    </source>
</evidence>
<reference evidence="3 4" key="1">
    <citation type="submission" date="2014-04" db="EMBL/GenBank/DDBJ databases">
        <authorList>
            <consortium name="DOE Joint Genome Institute"/>
            <person name="Kuo A."/>
            <person name="Kohler A."/>
            <person name="Costa M.D."/>
            <person name="Nagy L.G."/>
            <person name="Floudas D."/>
            <person name="Copeland A."/>
            <person name="Barry K.W."/>
            <person name="Cichocki N."/>
            <person name="Veneault-Fourrey C."/>
            <person name="LaButti K."/>
            <person name="Lindquist E.A."/>
            <person name="Lipzen A."/>
            <person name="Lundell T."/>
            <person name="Morin E."/>
            <person name="Murat C."/>
            <person name="Sun H."/>
            <person name="Tunlid A."/>
            <person name="Henrissat B."/>
            <person name="Grigoriev I.V."/>
            <person name="Hibbett D.S."/>
            <person name="Martin F."/>
            <person name="Nordberg H.P."/>
            <person name="Cantor M.N."/>
            <person name="Hua S.X."/>
        </authorList>
    </citation>
    <scope>NUCLEOTIDE SEQUENCE [LARGE SCALE GENOMIC DNA]</scope>
    <source>
        <strain evidence="3 4">441</strain>
    </source>
</reference>
<dbReference type="AlphaFoldDB" id="A0A0C9YSG8"/>
<evidence type="ECO:0000259" key="2">
    <source>
        <dbReference type="Pfam" id="PF20152"/>
    </source>
</evidence>
<organism evidence="3 4">
    <name type="scientific">Pisolithus microcarpus 441</name>
    <dbReference type="NCBI Taxonomy" id="765257"/>
    <lineage>
        <taxon>Eukaryota</taxon>
        <taxon>Fungi</taxon>
        <taxon>Dikarya</taxon>
        <taxon>Basidiomycota</taxon>
        <taxon>Agaricomycotina</taxon>
        <taxon>Agaricomycetes</taxon>
        <taxon>Agaricomycetidae</taxon>
        <taxon>Boletales</taxon>
        <taxon>Sclerodermatineae</taxon>
        <taxon>Pisolithaceae</taxon>
        <taxon>Pisolithus</taxon>
    </lineage>
</organism>
<gene>
    <name evidence="3" type="ORF">PISMIDRAFT_688870</name>
</gene>
<feature type="transmembrane region" description="Helical" evidence="1">
    <location>
        <begin position="31"/>
        <end position="55"/>
    </location>
</feature>
<evidence type="ECO:0000313" key="4">
    <source>
        <dbReference type="Proteomes" id="UP000054018"/>
    </source>
</evidence>
<keyword evidence="1" id="KW-1133">Transmembrane helix</keyword>
<feature type="transmembrane region" description="Helical" evidence="1">
    <location>
        <begin position="75"/>
        <end position="96"/>
    </location>
</feature>
<keyword evidence="1" id="KW-0472">Membrane</keyword>
<dbReference type="STRING" id="765257.A0A0C9YSG8"/>
<dbReference type="HOGENOM" id="CLU_046025_15_0_1"/>